<dbReference type="PATRIC" id="fig|507754.4.peg.1429"/>
<gene>
    <name evidence="1" type="ORF">SE19_08910</name>
</gene>
<organism evidence="1 2">
    <name type="scientific">Acidiplasma aeolicum</name>
    <dbReference type="NCBI Taxonomy" id="507754"/>
    <lineage>
        <taxon>Archaea</taxon>
        <taxon>Methanobacteriati</taxon>
        <taxon>Thermoplasmatota</taxon>
        <taxon>Thermoplasmata</taxon>
        <taxon>Thermoplasmatales</taxon>
        <taxon>Ferroplasmaceae</taxon>
        <taxon>Acidiplasma</taxon>
    </lineage>
</organism>
<comment type="caution">
    <text evidence="1">The sequence shown here is derived from an EMBL/GenBank/DDBJ whole genome shotgun (WGS) entry which is preliminary data.</text>
</comment>
<proteinExistence type="predicted"/>
<dbReference type="PANTHER" id="PTHR47271:SF2">
    <property type="entry name" value="ARGININE DEIMINASE"/>
    <property type="match status" value="1"/>
</dbReference>
<protein>
    <submittedName>
        <fullName evidence="1">Amidinotransferase</fullName>
    </submittedName>
</protein>
<feature type="non-terminal residue" evidence="1">
    <location>
        <position position="1"/>
    </location>
</feature>
<evidence type="ECO:0000313" key="2">
    <source>
        <dbReference type="Proteomes" id="UP000050515"/>
    </source>
</evidence>
<dbReference type="GO" id="GO:0016740">
    <property type="term" value="F:transferase activity"/>
    <property type="evidence" value="ECO:0007669"/>
    <property type="project" value="UniProtKB-KW"/>
</dbReference>
<name>A0A0N8PPC2_9ARCH</name>
<dbReference type="GO" id="GO:0016990">
    <property type="term" value="F:arginine deiminase activity"/>
    <property type="evidence" value="ECO:0007669"/>
    <property type="project" value="TreeGrafter"/>
</dbReference>
<dbReference type="GO" id="GO:0019546">
    <property type="term" value="P:L-arginine deiminase pathway"/>
    <property type="evidence" value="ECO:0007669"/>
    <property type="project" value="TreeGrafter"/>
</dbReference>
<dbReference type="EMBL" id="LJCQ01000431">
    <property type="protein sequence ID" value="KPV43917.1"/>
    <property type="molecule type" value="Genomic_DNA"/>
</dbReference>
<evidence type="ECO:0000313" key="1">
    <source>
        <dbReference type="EMBL" id="KPV43917.1"/>
    </source>
</evidence>
<dbReference type="SUPFAM" id="SSF55909">
    <property type="entry name" value="Pentein"/>
    <property type="match status" value="1"/>
</dbReference>
<sequence>PMHPLIPGNEPDPMIDMHVDTYFNVASSSTVVGSELLLKNARVDIYLRESDGKYKNSGNKTTLYDYIKSKGFNIIGLSTVEQMAYSSNFLCIRDGTILAIDSSRILKSVVMDLEYKAGENPERYGALLNEVKKEYSSFLSSGGVFPYKKEIYENGIDAYALNLENITGGYGGAHCMTAVVERD</sequence>
<dbReference type="Proteomes" id="UP000050515">
    <property type="component" value="Unassembled WGS sequence"/>
</dbReference>
<dbReference type="RefSeq" id="WP_236689126.1">
    <property type="nucleotide sequence ID" value="NZ_LJCQ01000431.1"/>
</dbReference>
<dbReference type="AlphaFoldDB" id="A0A0N8PPC2"/>
<accession>A0A0N8PPC2</accession>
<reference evidence="1 2" key="1">
    <citation type="submission" date="2015-09" db="EMBL/GenBank/DDBJ databases">
        <title>Draft genome sequence of Acidiplasma aeolicum DSM 18409.</title>
        <authorList>
            <person name="Hemp J."/>
        </authorList>
    </citation>
    <scope>NUCLEOTIDE SEQUENCE [LARGE SCALE GENOMIC DNA]</scope>
    <source>
        <strain evidence="1 2">V</strain>
    </source>
</reference>
<dbReference type="Gene3D" id="3.75.10.10">
    <property type="entry name" value="L-arginine/glycine Amidinotransferase, Chain A"/>
    <property type="match status" value="1"/>
</dbReference>
<dbReference type="PANTHER" id="PTHR47271">
    <property type="entry name" value="ARGININE DEIMINASE"/>
    <property type="match status" value="1"/>
</dbReference>
<keyword evidence="1" id="KW-0808">Transferase</keyword>
<dbReference type="Pfam" id="PF02274">
    <property type="entry name" value="ADI"/>
    <property type="match status" value="1"/>
</dbReference>